<dbReference type="EMBL" id="JAIWYP010000003">
    <property type="protein sequence ID" value="KAH3856215.1"/>
    <property type="molecule type" value="Genomic_DNA"/>
</dbReference>
<reference evidence="2" key="1">
    <citation type="journal article" date="2019" name="bioRxiv">
        <title>The Genome of the Zebra Mussel, Dreissena polymorpha: A Resource for Invasive Species Research.</title>
        <authorList>
            <person name="McCartney M.A."/>
            <person name="Auch B."/>
            <person name="Kono T."/>
            <person name="Mallez S."/>
            <person name="Zhang Y."/>
            <person name="Obille A."/>
            <person name="Becker A."/>
            <person name="Abrahante J.E."/>
            <person name="Garbe J."/>
            <person name="Badalamenti J.P."/>
            <person name="Herman A."/>
            <person name="Mangelson H."/>
            <person name="Liachko I."/>
            <person name="Sullivan S."/>
            <person name="Sone E.D."/>
            <person name="Koren S."/>
            <person name="Silverstein K.A.T."/>
            <person name="Beckman K.B."/>
            <person name="Gohl D.M."/>
        </authorList>
    </citation>
    <scope>NUCLEOTIDE SEQUENCE</scope>
    <source>
        <strain evidence="2">Duluth1</strain>
        <tissue evidence="2">Whole animal</tissue>
    </source>
</reference>
<keyword evidence="3" id="KW-1185">Reference proteome</keyword>
<sequence>MIHPGMPQSYSSFEKWIMPRTGIFVIDSIENDPSGNGKPKKQQHKRDSQHN</sequence>
<evidence type="ECO:0000256" key="1">
    <source>
        <dbReference type="SAM" id="MobiDB-lite"/>
    </source>
</evidence>
<accession>A0A9D4R7M4</accession>
<dbReference type="Proteomes" id="UP000828390">
    <property type="component" value="Unassembled WGS sequence"/>
</dbReference>
<evidence type="ECO:0000313" key="3">
    <source>
        <dbReference type="Proteomes" id="UP000828390"/>
    </source>
</evidence>
<comment type="caution">
    <text evidence="2">The sequence shown here is derived from an EMBL/GenBank/DDBJ whole genome shotgun (WGS) entry which is preliminary data.</text>
</comment>
<evidence type="ECO:0000313" key="2">
    <source>
        <dbReference type="EMBL" id="KAH3856215.1"/>
    </source>
</evidence>
<dbReference type="AlphaFoldDB" id="A0A9D4R7M4"/>
<name>A0A9D4R7M4_DREPO</name>
<protein>
    <submittedName>
        <fullName evidence="2">Uncharacterized protein</fullName>
    </submittedName>
</protein>
<organism evidence="2 3">
    <name type="scientific">Dreissena polymorpha</name>
    <name type="common">Zebra mussel</name>
    <name type="synonym">Mytilus polymorpha</name>
    <dbReference type="NCBI Taxonomy" id="45954"/>
    <lineage>
        <taxon>Eukaryota</taxon>
        <taxon>Metazoa</taxon>
        <taxon>Spiralia</taxon>
        <taxon>Lophotrochozoa</taxon>
        <taxon>Mollusca</taxon>
        <taxon>Bivalvia</taxon>
        <taxon>Autobranchia</taxon>
        <taxon>Heteroconchia</taxon>
        <taxon>Euheterodonta</taxon>
        <taxon>Imparidentia</taxon>
        <taxon>Neoheterodontei</taxon>
        <taxon>Myida</taxon>
        <taxon>Dreissenoidea</taxon>
        <taxon>Dreissenidae</taxon>
        <taxon>Dreissena</taxon>
    </lineage>
</organism>
<gene>
    <name evidence="2" type="ORF">DPMN_098798</name>
</gene>
<proteinExistence type="predicted"/>
<feature type="region of interest" description="Disordered" evidence="1">
    <location>
        <begin position="27"/>
        <end position="51"/>
    </location>
</feature>
<reference evidence="2" key="2">
    <citation type="submission" date="2020-11" db="EMBL/GenBank/DDBJ databases">
        <authorList>
            <person name="McCartney M.A."/>
            <person name="Auch B."/>
            <person name="Kono T."/>
            <person name="Mallez S."/>
            <person name="Becker A."/>
            <person name="Gohl D.M."/>
            <person name="Silverstein K.A.T."/>
            <person name="Koren S."/>
            <person name="Bechman K.B."/>
            <person name="Herman A."/>
            <person name="Abrahante J.E."/>
            <person name="Garbe J."/>
        </authorList>
    </citation>
    <scope>NUCLEOTIDE SEQUENCE</scope>
    <source>
        <strain evidence="2">Duluth1</strain>
        <tissue evidence="2">Whole animal</tissue>
    </source>
</reference>